<dbReference type="GO" id="GO:0003678">
    <property type="term" value="F:DNA helicase activity"/>
    <property type="evidence" value="ECO:0007669"/>
    <property type="project" value="UniProtKB-UniRule"/>
</dbReference>
<dbReference type="GO" id="GO:0051539">
    <property type="term" value="F:4 iron, 4 sulfur cluster binding"/>
    <property type="evidence" value="ECO:0007669"/>
    <property type="project" value="UniProtKB-UniRule"/>
</dbReference>
<evidence type="ECO:0000256" key="1">
    <source>
        <dbReference type="ARBA" id="ARBA00004123"/>
    </source>
</evidence>
<name>R7TPE7_CAPTE</name>
<comment type="similarity">
    <text evidence="17">Belongs to the helicase family. RAD3/XPD subfamily.</text>
</comment>
<dbReference type="STRING" id="283909.R7TPE7"/>
<dbReference type="AlphaFoldDB" id="R7TPE7"/>
<evidence type="ECO:0000313" key="21">
    <source>
        <dbReference type="EnsemblMetazoa" id="CapteP179377"/>
    </source>
</evidence>
<dbReference type="InterPro" id="IPR014013">
    <property type="entry name" value="Helic_SF1/SF2_ATP-bd_DinG/Rad3"/>
</dbReference>
<dbReference type="PANTHER" id="PTHR11472">
    <property type="entry name" value="DNA REPAIR DEAD HELICASE RAD3/XP-D SUBFAMILY MEMBER"/>
    <property type="match status" value="1"/>
</dbReference>
<keyword evidence="18" id="KW-0812">Transmembrane</keyword>
<dbReference type="EnsemblMetazoa" id="CapteT179377">
    <property type="protein sequence ID" value="CapteP179377"/>
    <property type="gene ID" value="CapteG179377"/>
</dbReference>
<feature type="binding site" evidence="17">
    <location>
        <position position="147"/>
    </location>
    <ligand>
        <name>[4Fe-4S] cluster</name>
        <dbReference type="ChEBI" id="CHEBI:49883"/>
    </ligand>
</feature>
<keyword evidence="6 17" id="KW-0378">Hydrolase</keyword>
<sequence>MPLVEASGVSVNFPFDPYPCQVDYMSSVVSCLKTGQNAILESPTGTGKTLCLLCSSLAWLETKRAQITSQRWNIAQANADDGGEGSLNVGKQDLAGKLNEAAVLLAPPKIIYASRTHSQLTQVIQELKRSAYSHFKVSVLGSREQMCIHPQVMKEESNTVKVHMCRSKVTSRTCHFYNNMDTEFSADAKHNFTNQLMDIEDLVVQGKKMNCCPYYVARELKNDADIIFLPYNYLLDPKSRKAHGVELQGNIVIFDEAHNLEKMCEDSASFDFTSTDIASAMREVDSVAGRLQELCSDEVLSADFGTNSEQGGVDLELQDVLKVKMMLMNLESAIDEVPLPNPKEGITKPGSYIFDLLAKTLITFETKTQVLELLDKLVQCLSNEGFSTAFNSRGNAISKFADMIKIVFSKEPASDRTNLINHQQMAAQSYRVHIRQTPTDNFKSKSSGWGAAPTSAKTGRTLSYWCFSPSHTMLDLISRGVKSIILTSGTLSPISSFKSEMGIDFQIELENPHVIDPKQVWVGTLSKGPDNEPLCSDYNTRFKESYQKSLGNAVVNFSRIVPHGLLLFFPSYPVMDQCVTNWRSGTLWSRMDQMKSVYVEPRNKHEFNTTMAAYYDKINDDTCNGATFAAVCRGKVSEGLDFADRNGRAVVITGLPYPPRMDPKVMLKMKFLDETRRAGGKGLTGQEWYGQQATRAVNQAIGRVIRHKDDFGAIILCDRRFADQRAINQLPSWVRPKCQRYSQFGMAVRDMIAFFKEAERMVIFPVLIAAAVMPVLFIQMPQPRPSKHRMPAGCAGCEGAHFQPSFASLTDLKKSSSVLSEVPSLKKKGICHNVKLV</sequence>
<dbReference type="Gene3D" id="3.40.50.300">
    <property type="entry name" value="P-loop containing nucleotide triphosphate hydrolases"/>
    <property type="match status" value="2"/>
</dbReference>
<evidence type="ECO:0000256" key="13">
    <source>
        <dbReference type="ARBA" id="ARBA00023235"/>
    </source>
</evidence>
<dbReference type="GO" id="GO:0046872">
    <property type="term" value="F:metal ion binding"/>
    <property type="evidence" value="ECO:0007669"/>
    <property type="project" value="UniProtKB-UniRule"/>
</dbReference>
<feature type="binding site" evidence="17">
    <location>
        <position position="174"/>
    </location>
    <ligand>
        <name>[4Fe-4S] cluster</name>
        <dbReference type="ChEBI" id="CHEBI:49883"/>
    </ligand>
</feature>
<reference evidence="21" key="3">
    <citation type="submission" date="2015-06" db="UniProtKB">
        <authorList>
            <consortium name="EnsemblMetazoa"/>
        </authorList>
    </citation>
    <scope>IDENTIFICATION</scope>
</reference>
<dbReference type="InterPro" id="IPR013020">
    <property type="entry name" value="Rad3/Chl1-like"/>
</dbReference>
<organism evidence="20">
    <name type="scientific">Capitella teleta</name>
    <name type="common">Polychaete worm</name>
    <dbReference type="NCBI Taxonomy" id="283909"/>
    <lineage>
        <taxon>Eukaryota</taxon>
        <taxon>Metazoa</taxon>
        <taxon>Spiralia</taxon>
        <taxon>Lophotrochozoa</taxon>
        <taxon>Annelida</taxon>
        <taxon>Polychaeta</taxon>
        <taxon>Sedentaria</taxon>
        <taxon>Scolecida</taxon>
        <taxon>Capitellidae</taxon>
        <taxon>Capitella</taxon>
    </lineage>
</organism>
<reference evidence="20 22" key="2">
    <citation type="journal article" date="2013" name="Nature">
        <title>Insights into bilaterian evolution from three spiralian genomes.</title>
        <authorList>
            <person name="Simakov O."/>
            <person name="Marletaz F."/>
            <person name="Cho S.J."/>
            <person name="Edsinger-Gonzales E."/>
            <person name="Havlak P."/>
            <person name="Hellsten U."/>
            <person name="Kuo D.H."/>
            <person name="Larsson T."/>
            <person name="Lv J."/>
            <person name="Arendt D."/>
            <person name="Savage R."/>
            <person name="Osoegawa K."/>
            <person name="de Jong P."/>
            <person name="Grimwood J."/>
            <person name="Chapman J.A."/>
            <person name="Shapiro H."/>
            <person name="Aerts A."/>
            <person name="Otillar R.P."/>
            <person name="Terry A.Y."/>
            <person name="Boore J.L."/>
            <person name="Grigoriev I.V."/>
            <person name="Lindberg D.R."/>
            <person name="Seaver E.C."/>
            <person name="Weisblat D.A."/>
            <person name="Putnam N.H."/>
            <person name="Rokhsar D.S."/>
        </authorList>
    </citation>
    <scope>NUCLEOTIDE SEQUENCE</scope>
    <source>
        <strain evidence="20 22">I ESC-2004</strain>
    </source>
</reference>
<evidence type="ECO:0000256" key="4">
    <source>
        <dbReference type="ARBA" id="ARBA00022741"/>
    </source>
</evidence>
<evidence type="ECO:0000256" key="2">
    <source>
        <dbReference type="ARBA" id="ARBA00022485"/>
    </source>
</evidence>
<dbReference type="GO" id="GO:0006310">
    <property type="term" value="P:DNA recombination"/>
    <property type="evidence" value="ECO:0007669"/>
    <property type="project" value="InterPro"/>
</dbReference>
<dbReference type="CDD" id="cd18788">
    <property type="entry name" value="SF2_C_XPD"/>
    <property type="match status" value="1"/>
</dbReference>
<evidence type="ECO:0000313" key="22">
    <source>
        <dbReference type="Proteomes" id="UP000014760"/>
    </source>
</evidence>
<comment type="catalytic activity">
    <reaction evidence="15 17">
        <text>ATP + H2O = ADP + phosphate + H(+)</text>
        <dbReference type="Rhea" id="RHEA:13065"/>
        <dbReference type="ChEBI" id="CHEBI:15377"/>
        <dbReference type="ChEBI" id="CHEBI:15378"/>
        <dbReference type="ChEBI" id="CHEBI:30616"/>
        <dbReference type="ChEBI" id="CHEBI:43474"/>
        <dbReference type="ChEBI" id="CHEBI:456216"/>
    </reaction>
</comment>
<evidence type="ECO:0000256" key="6">
    <source>
        <dbReference type="ARBA" id="ARBA00022801"/>
    </source>
</evidence>
<dbReference type="Pfam" id="PF06733">
    <property type="entry name" value="DEAD_2"/>
    <property type="match status" value="1"/>
</dbReference>
<comment type="function">
    <text evidence="17">A probable ATP-dependent DNA helicase implicated in DNA repair and the maintenance of genomic stability. Acts as an anti-recombinase to counteract toxic recombination and limit crossover during meiosis. Regulates meiotic recombination and crossover homeostasis by physically dissociating strand invasion events and thereby promotes noncrossover repair by meiotic synthesis dependent strand annealing (SDSA) as well as disassembly of D loop recombination intermediates.</text>
</comment>
<dbReference type="GO" id="GO:0010569">
    <property type="term" value="P:regulation of double-strand break repair via homologous recombination"/>
    <property type="evidence" value="ECO:0007669"/>
    <property type="project" value="UniProtKB-UniRule"/>
</dbReference>
<dbReference type="OrthoDB" id="19182at2759"/>
<protein>
    <recommendedName>
        <fullName evidence="16 17">Regulator of telomere elongation helicase 1 homolog</fullName>
        <ecNumber evidence="17">5.6.2.-</ecNumber>
    </recommendedName>
</protein>
<keyword evidence="11 17" id="KW-0238">DNA-binding</keyword>
<dbReference type="InterPro" id="IPR045028">
    <property type="entry name" value="DinG/Rad3-like"/>
</dbReference>
<dbReference type="InterPro" id="IPR027417">
    <property type="entry name" value="P-loop_NTPase"/>
</dbReference>
<evidence type="ECO:0000256" key="7">
    <source>
        <dbReference type="ARBA" id="ARBA00022806"/>
    </source>
</evidence>
<evidence type="ECO:0000259" key="19">
    <source>
        <dbReference type="PROSITE" id="PS51193"/>
    </source>
</evidence>
<keyword evidence="13 17" id="KW-0413">Isomerase</keyword>
<keyword evidence="9 17" id="KW-0408">Iron</keyword>
<dbReference type="GO" id="GO:0090657">
    <property type="term" value="P:telomeric loop disassembly"/>
    <property type="evidence" value="ECO:0007669"/>
    <property type="project" value="TreeGrafter"/>
</dbReference>
<evidence type="ECO:0000256" key="16">
    <source>
        <dbReference type="ARBA" id="ARBA00073810"/>
    </source>
</evidence>
<evidence type="ECO:0000256" key="3">
    <source>
        <dbReference type="ARBA" id="ARBA00022723"/>
    </source>
</evidence>
<keyword evidence="18" id="KW-1133">Transmembrane helix</keyword>
<reference evidence="22" key="1">
    <citation type="submission" date="2012-12" db="EMBL/GenBank/DDBJ databases">
        <authorList>
            <person name="Hellsten U."/>
            <person name="Grimwood J."/>
            <person name="Chapman J.A."/>
            <person name="Shapiro H."/>
            <person name="Aerts A."/>
            <person name="Otillar R.P."/>
            <person name="Terry A.Y."/>
            <person name="Boore J.L."/>
            <person name="Simakov O."/>
            <person name="Marletaz F."/>
            <person name="Cho S.-J."/>
            <person name="Edsinger-Gonzales E."/>
            <person name="Havlak P."/>
            <person name="Kuo D.-H."/>
            <person name="Larsson T."/>
            <person name="Lv J."/>
            <person name="Arendt D."/>
            <person name="Savage R."/>
            <person name="Osoegawa K."/>
            <person name="de Jong P."/>
            <person name="Lindberg D.R."/>
            <person name="Seaver E.C."/>
            <person name="Weisblat D.A."/>
            <person name="Putnam N.H."/>
            <person name="Grigoriev I.V."/>
            <person name="Rokhsar D.S."/>
        </authorList>
    </citation>
    <scope>NUCLEOTIDE SEQUENCE</scope>
    <source>
        <strain evidence="22">I ESC-2004</strain>
    </source>
</reference>
<dbReference type="GO" id="GO:1904430">
    <property type="term" value="P:negative regulation of t-circle formation"/>
    <property type="evidence" value="ECO:0007669"/>
    <property type="project" value="TreeGrafter"/>
</dbReference>
<dbReference type="EMBL" id="AMQN01002421">
    <property type="status" value="NOT_ANNOTATED_CDS"/>
    <property type="molecule type" value="Genomic_DNA"/>
</dbReference>
<keyword evidence="22" id="KW-1185">Reference proteome</keyword>
<keyword evidence="3 17" id="KW-0479">Metal-binding</keyword>
<dbReference type="GO" id="GO:0006281">
    <property type="term" value="P:DNA repair"/>
    <property type="evidence" value="ECO:0007669"/>
    <property type="project" value="UniProtKB-UniRule"/>
</dbReference>
<dbReference type="InterPro" id="IPR006555">
    <property type="entry name" value="ATP-dep_Helicase_C"/>
</dbReference>
<keyword evidence="10 17" id="KW-0411">Iron-sulfur</keyword>
<dbReference type="Proteomes" id="UP000014760">
    <property type="component" value="Unassembled WGS sequence"/>
</dbReference>
<evidence type="ECO:0000313" key="20">
    <source>
        <dbReference type="EMBL" id="ELT95437.1"/>
    </source>
</evidence>
<evidence type="ECO:0000256" key="14">
    <source>
        <dbReference type="ARBA" id="ARBA00023242"/>
    </source>
</evidence>
<evidence type="ECO:0000256" key="5">
    <source>
        <dbReference type="ARBA" id="ARBA00022763"/>
    </source>
</evidence>
<evidence type="ECO:0000256" key="12">
    <source>
        <dbReference type="ARBA" id="ARBA00023204"/>
    </source>
</evidence>
<dbReference type="GO" id="GO:0006260">
    <property type="term" value="P:DNA replication"/>
    <property type="evidence" value="ECO:0007669"/>
    <property type="project" value="InterPro"/>
</dbReference>
<gene>
    <name evidence="20" type="ORF">CAPTEDRAFT_179377</name>
</gene>
<dbReference type="PROSITE" id="PS51193">
    <property type="entry name" value="HELICASE_ATP_BIND_2"/>
    <property type="match status" value="1"/>
</dbReference>
<dbReference type="CDD" id="cd17970">
    <property type="entry name" value="DEAHc_FancJ"/>
    <property type="match status" value="1"/>
</dbReference>
<evidence type="ECO:0000256" key="9">
    <source>
        <dbReference type="ARBA" id="ARBA00023004"/>
    </source>
</evidence>
<dbReference type="HOGENOM" id="CLU_006515_4_1_1"/>
<evidence type="ECO:0000256" key="18">
    <source>
        <dbReference type="SAM" id="Phobius"/>
    </source>
</evidence>
<dbReference type="GO" id="GO:0045910">
    <property type="term" value="P:negative regulation of DNA recombination"/>
    <property type="evidence" value="ECO:0007669"/>
    <property type="project" value="TreeGrafter"/>
</dbReference>
<evidence type="ECO:0000256" key="8">
    <source>
        <dbReference type="ARBA" id="ARBA00022840"/>
    </source>
</evidence>
<dbReference type="GO" id="GO:0005524">
    <property type="term" value="F:ATP binding"/>
    <property type="evidence" value="ECO:0007669"/>
    <property type="project" value="UniProtKB-UniRule"/>
</dbReference>
<evidence type="ECO:0000256" key="15">
    <source>
        <dbReference type="ARBA" id="ARBA00049360"/>
    </source>
</evidence>
<keyword evidence="18" id="KW-0472">Membrane</keyword>
<dbReference type="Pfam" id="PF23109">
    <property type="entry name" value="ARCH_RTEL1"/>
    <property type="match status" value="1"/>
</dbReference>
<feature type="domain" description="Helicase ATP-binding" evidence="19">
    <location>
        <begin position="7"/>
        <end position="320"/>
    </location>
</feature>
<dbReference type="OMA" id="NCATIVA"/>
<dbReference type="SUPFAM" id="SSF52540">
    <property type="entry name" value="P-loop containing nucleoside triphosphate hydrolases"/>
    <property type="match status" value="2"/>
</dbReference>
<evidence type="ECO:0000256" key="10">
    <source>
        <dbReference type="ARBA" id="ARBA00023014"/>
    </source>
</evidence>
<dbReference type="InterPro" id="IPR030845">
    <property type="entry name" value="RTEL1"/>
</dbReference>
<dbReference type="GO" id="GO:0016818">
    <property type="term" value="F:hydrolase activity, acting on acid anhydrides, in phosphorus-containing anhydrides"/>
    <property type="evidence" value="ECO:0007669"/>
    <property type="project" value="InterPro"/>
</dbReference>
<keyword evidence="12 17" id="KW-0234">DNA repair</keyword>
<dbReference type="PANTHER" id="PTHR11472:SF34">
    <property type="entry name" value="REGULATOR OF TELOMERE ELONGATION HELICASE 1"/>
    <property type="match status" value="1"/>
</dbReference>
<dbReference type="EC" id="5.6.2.-" evidence="17"/>
<keyword evidence="5 17" id="KW-0227">DNA damage</keyword>
<dbReference type="SMART" id="SM00488">
    <property type="entry name" value="DEXDc2"/>
    <property type="match status" value="1"/>
</dbReference>
<dbReference type="InterPro" id="IPR006554">
    <property type="entry name" value="Helicase-like_DEXD_c2"/>
</dbReference>
<dbReference type="Pfam" id="PF13307">
    <property type="entry name" value="Helicase_C_2"/>
    <property type="match status" value="1"/>
</dbReference>
<dbReference type="EMBL" id="KB309137">
    <property type="protein sequence ID" value="ELT95437.1"/>
    <property type="molecule type" value="Genomic_DNA"/>
</dbReference>
<feature type="binding site" evidence="17">
    <location>
        <position position="212"/>
    </location>
    <ligand>
        <name>[4Fe-4S] cluster</name>
        <dbReference type="ChEBI" id="CHEBI:49883"/>
    </ligand>
</feature>
<dbReference type="SMART" id="SM00491">
    <property type="entry name" value="HELICc2"/>
    <property type="match status" value="1"/>
</dbReference>
<keyword evidence="7 17" id="KW-0347">Helicase</keyword>
<dbReference type="GO" id="GO:0003677">
    <property type="term" value="F:DNA binding"/>
    <property type="evidence" value="ECO:0007669"/>
    <property type="project" value="UniProtKB-UniRule"/>
</dbReference>
<proteinExistence type="inferred from homology"/>
<dbReference type="HAMAP" id="MF_03065">
    <property type="entry name" value="RTEL1"/>
    <property type="match status" value="1"/>
</dbReference>
<comment type="subcellular location">
    <subcellularLocation>
        <location evidence="1 17">Nucleus</location>
    </subcellularLocation>
</comment>
<feature type="transmembrane region" description="Helical" evidence="18">
    <location>
        <begin position="761"/>
        <end position="780"/>
    </location>
</feature>
<evidence type="ECO:0000256" key="17">
    <source>
        <dbReference type="HAMAP-Rule" id="MF_03065"/>
    </source>
</evidence>
<dbReference type="NCBIfam" id="TIGR00604">
    <property type="entry name" value="rad3"/>
    <property type="match status" value="1"/>
</dbReference>
<dbReference type="FunFam" id="3.40.50.300:FF:000431">
    <property type="entry name" value="Regulator of telomere elongation helicase 1"/>
    <property type="match status" value="1"/>
</dbReference>
<keyword evidence="2 17" id="KW-0004">4Fe-4S</keyword>
<dbReference type="InterPro" id="IPR057498">
    <property type="entry name" value="Rtel1_ARCH"/>
</dbReference>
<keyword evidence="8 17" id="KW-0067">ATP-binding</keyword>
<feature type="binding site" evidence="17">
    <location>
        <position position="165"/>
    </location>
    <ligand>
        <name>[4Fe-4S] cluster</name>
        <dbReference type="ChEBI" id="CHEBI:49883"/>
    </ligand>
</feature>
<keyword evidence="4 17" id="KW-0547">Nucleotide-binding</keyword>
<dbReference type="GO" id="GO:0005634">
    <property type="term" value="C:nucleus"/>
    <property type="evidence" value="ECO:0007669"/>
    <property type="project" value="UniProtKB-SubCell"/>
</dbReference>
<keyword evidence="14 17" id="KW-0539">Nucleus</keyword>
<accession>R7TPE7</accession>
<dbReference type="FunCoup" id="R7TPE7">
    <property type="interactions" value="1548"/>
</dbReference>
<dbReference type="GO" id="GO:0070182">
    <property type="term" value="F:DNA polymerase binding"/>
    <property type="evidence" value="ECO:0007669"/>
    <property type="project" value="TreeGrafter"/>
</dbReference>
<dbReference type="FunFam" id="3.40.50.300:FF:000691">
    <property type="entry name" value="Regulator of telomere elongation helicase 1"/>
    <property type="match status" value="1"/>
</dbReference>
<evidence type="ECO:0000256" key="11">
    <source>
        <dbReference type="ARBA" id="ARBA00023125"/>
    </source>
</evidence>
<dbReference type="InterPro" id="IPR010614">
    <property type="entry name" value="RAD3-like_helicase_DEAD"/>
</dbReference>